<dbReference type="RefSeq" id="WP_020212509.1">
    <property type="nucleotide sequence ID" value="NZ_JRLX01000004.1"/>
</dbReference>
<name>A0A0A2M5X8_9FLAO</name>
<proteinExistence type="predicted"/>
<accession>A0A0A2M5X8</accession>
<evidence type="ECO:0000313" key="3">
    <source>
        <dbReference type="Proteomes" id="UP000030152"/>
    </source>
</evidence>
<keyword evidence="1" id="KW-0732">Signal</keyword>
<dbReference type="EMBL" id="JRLX01000004">
    <property type="protein sequence ID" value="KGO87649.1"/>
    <property type="molecule type" value="Genomic_DNA"/>
</dbReference>
<dbReference type="Proteomes" id="UP000030152">
    <property type="component" value="Unassembled WGS sequence"/>
</dbReference>
<evidence type="ECO:0000313" key="2">
    <source>
        <dbReference type="EMBL" id="KGO87649.1"/>
    </source>
</evidence>
<dbReference type="AlphaFoldDB" id="A0A0A2M5X8"/>
<protein>
    <submittedName>
        <fullName evidence="2">Uncharacterized protein</fullName>
    </submittedName>
</protein>
<feature type="chain" id="PRO_5001991706" evidence="1">
    <location>
        <begin position="19"/>
        <end position="292"/>
    </location>
</feature>
<dbReference type="OrthoDB" id="639821at2"/>
<reference evidence="2 3" key="1">
    <citation type="submission" date="2013-09" db="EMBL/GenBank/DDBJ databases">
        <authorList>
            <person name="Zeng Z."/>
            <person name="Chen C."/>
        </authorList>
    </citation>
    <scope>NUCLEOTIDE SEQUENCE [LARGE SCALE GENOMIC DNA]</scope>
    <source>
        <strain evidence="2 3">WB 3.3-2</strain>
    </source>
</reference>
<comment type="caution">
    <text evidence="2">The sequence shown here is derived from an EMBL/GenBank/DDBJ whole genome shotgun (WGS) entry which is preliminary data.</text>
</comment>
<dbReference type="STRING" id="1121895.GCA_000378485_01372"/>
<feature type="signal peptide" evidence="1">
    <location>
        <begin position="1"/>
        <end position="18"/>
    </location>
</feature>
<organism evidence="2 3">
    <name type="scientific">Flavobacterium rivuli WB 3.3-2 = DSM 21788</name>
    <dbReference type="NCBI Taxonomy" id="1121895"/>
    <lineage>
        <taxon>Bacteria</taxon>
        <taxon>Pseudomonadati</taxon>
        <taxon>Bacteroidota</taxon>
        <taxon>Flavobacteriia</taxon>
        <taxon>Flavobacteriales</taxon>
        <taxon>Flavobacteriaceae</taxon>
        <taxon>Flavobacterium</taxon>
    </lineage>
</organism>
<sequence length="292" mass="32924">MRTKFVLTLLLTSFMLFAQNKYEYYGAVMLNGNVKEAIPYRLVFTETKGVVNGYSVTDLGGAHETKNNIKGTYNDATKEFIFKEEGVLYTKSPVSDDMFCFINFTGKVKLVNKKSNLEGKFKGLFKNRQKCIDGTMVLIGSVGLYEELEKANKKLQKTKDVKASVKARANPIALLDSLKVNKLIKEQTLTIFVESKKVDLEIWDNGKEDGDVINVYQNDELILRNYTVSTKKKLISVNLVKKNVFKIVAVNEGTIAPNTAMIRLVDGDRTFEVLSDLKKDESASITILKRDQ</sequence>
<keyword evidence="3" id="KW-1185">Reference proteome</keyword>
<evidence type="ECO:0000256" key="1">
    <source>
        <dbReference type="SAM" id="SignalP"/>
    </source>
</evidence>
<gene>
    <name evidence="2" type="ORF">Q765_05835</name>
</gene>
<dbReference type="eggNOG" id="ENOG502ZCHT">
    <property type="taxonomic scope" value="Bacteria"/>
</dbReference>